<dbReference type="SUPFAM" id="SSF48403">
    <property type="entry name" value="Ankyrin repeat"/>
    <property type="match status" value="1"/>
</dbReference>
<protein>
    <recommendedName>
        <fullName evidence="3">Ankyrin</fullName>
    </recommendedName>
</protein>
<keyword evidence="2" id="KW-1185">Reference proteome</keyword>
<gene>
    <name evidence="1" type="ORF">GSTUAT00002983001</name>
</gene>
<accession>A0A292PZB0</accession>
<name>A0A292PZB0_9PEZI</name>
<feature type="non-terminal residue" evidence="1">
    <location>
        <position position="109"/>
    </location>
</feature>
<dbReference type="AlphaFoldDB" id="A0A292PZB0"/>
<evidence type="ECO:0000313" key="2">
    <source>
        <dbReference type="Proteomes" id="UP001412239"/>
    </source>
</evidence>
<feature type="non-terminal residue" evidence="1">
    <location>
        <position position="1"/>
    </location>
</feature>
<sequence length="109" mass="11998">PRHFEPGGSPRNVISLPQCSLLVLELGRDWLDVYDPDPRNRYVPPDSGVYPPAIYYSSLLNLVTVCELLLGRKEDTVNVNSPGGSYGNALQAAAHMGNESVVRLLLVHR</sequence>
<evidence type="ECO:0000313" key="1">
    <source>
        <dbReference type="EMBL" id="CUS12932.1"/>
    </source>
</evidence>
<reference evidence="1" key="1">
    <citation type="submission" date="2015-10" db="EMBL/GenBank/DDBJ databases">
        <authorList>
            <person name="Regsiter A."/>
            <person name="william w."/>
        </authorList>
    </citation>
    <scope>NUCLEOTIDE SEQUENCE</scope>
    <source>
        <strain evidence="1">Montdore</strain>
    </source>
</reference>
<proteinExistence type="predicted"/>
<dbReference type="EMBL" id="LN890980">
    <property type="protein sequence ID" value="CUS12932.1"/>
    <property type="molecule type" value="Genomic_DNA"/>
</dbReference>
<evidence type="ECO:0008006" key="3">
    <source>
        <dbReference type="Google" id="ProtNLM"/>
    </source>
</evidence>
<dbReference type="Proteomes" id="UP001412239">
    <property type="component" value="Unassembled WGS sequence"/>
</dbReference>
<dbReference type="InterPro" id="IPR036770">
    <property type="entry name" value="Ankyrin_rpt-contain_sf"/>
</dbReference>
<organism evidence="1 2">
    <name type="scientific">Tuber aestivum</name>
    <name type="common">summer truffle</name>
    <dbReference type="NCBI Taxonomy" id="59557"/>
    <lineage>
        <taxon>Eukaryota</taxon>
        <taxon>Fungi</taxon>
        <taxon>Dikarya</taxon>
        <taxon>Ascomycota</taxon>
        <taxon>Pezizomycotina</taxon>
        <taxon>Pezizomycetes</taxon>
        <taxon>Pezizales</taxon>
        <taxon>Tuberaceae</taxon>
        <taxon>Tuber</taxon>
    </lineage>
</organism>